<accession>A0AAU7CR06</accession>
<feature type="compositionally biased region" description="Low complexity" evidence="1">
    <location>
        <begin position="1346"/>
        <end position="1370"/>
    </location>
</feature>
<feature type="compositionally biased region" description="Basic and acidic residues" evidence="1">
    <location>
        <begin position="435"/>
        <end position="456"/>
    </location>
</feature>
<dbReference type="RefSeq" id="WP_406700275.1">
    <property type="nucleotide sequence ID" value="NZ_CP155447.1"/>
</dbReference>
<feature type="region of interest" description="Disordered" evidence="1">
    <location>
        <begin position="415"/>
        <end position="481"/>
    </location>
</feature>
<dbReference type="PANTHER" id="PTHR43135">
    <property type="entry name" value="ALPHA-D-RIBOSE 1-METHYLPHOSPHONATE 5-TRIPHOSPHATE DIPHOSPHATASE"/>
    <property type="match status" value="1"/>
</dbReference>
<feature type="domain" description="Amidohydrolase-related" evidence="2">
    <location>
        <begin position="313"/>
        <end position="409"/>
    </location>
</feature>
<feature type="region of interest" description="Disordered" evidence="1">
    <location>
        <begin position="1344"/>
        <end position="1370"/>
    </location>
</feature>
<dbReference type="InterPro" id="IPR011059">
    <property type="entry name" value="Metal-dep_hydrolase_composite"/>
</dbReference>
<feature type="compositionally biased region" description="Basic and acidic residues" evidence="1">
    <location>
        <begin position="415"/>
        <end position="427"/>
    </location>
</feature>
<organism evidence="3">
    <name type="scientific">Singulisphaera sp. Ch08</name>
    <dbReference type="NCBI Taxonomy" id="3120278"/>
    <lineage>
        <taxon>Bacteria</taxon>
        <taxon>Pseudomonadati</taxon>
        <taxon>Planctomycetota</taxon>
        <taxon>Planctomycetia</taxon>
        <taxon>Isosphaerales</taxon>
        <taxon>Isosphaeraceae</taxon>
        <taxon>Singulisphaera</taxon>
    </lineage>
</organism>
<dbReference type="Gene3D" id="3.20.20.140">
    <property type="entry name" value="Metal-dependent hydrolases"/>
    <property type="match status" value="3"/>
</dbReference>
<dbReference type="InterPro" id="IPR006680">
    <property type="entry name" value="Amidohydro-rel"/>
</dbReference>
<dbReference type="GO" id="GO:0016810">
    <property type="term" value="F:hydrolase activity, acting on carbon-nitrogen (but not peptide) bonds"/>
    <property type="evidence" value="ECO:0007669"/>
    <property type="project" value="InterPro"/>
</dbReference>
<evidence type="ECO:0000256" key="1">
    <source>
        <dbReference type="SAM" id="MobiDB-lite"/>
    </source>
</evidence>
<dbReference type="PANTHER" id="PTHR43135:SF3">
    <property type="entry name" value="ALPHA-D-RIBOSE 1-METHYLPHOSPHONATE 5-TRIPHOSPHATE DIPHOSPHATASE"/>
    <property type="match status" value="1"/>
</dbReference>
<proteinExistence type="predicted"/>
<dbReference type="SUPFAM" id="SSF51556">
    <property type="entry name" value="Metallo-dependent hydrolases"/>
    <property type="match status" value="3"/>
</dbReference>
<feature type="domain" description="Amidohydrolase-related" evidence="2">
    <location>
        <begin position="1219"/>
        <end position="1313"/>
    </location>
</feature>
<dbReference type="Gene3D" id="2.30.40.10">
    <property type="entry name" value="Urease, subunit C, domain 1"/>
    <property type="match status" value="1"/>
</dbReference>
<feature type="domain" description="Amidohydrolase-related" evidence="2">
    <location>
        <begin position="557"/>
        <end position="871"/>
    </location>
</feature>
<reference evidence="3" key="1">
    <citation type="submission" date="2024-05" db="EMBL/GenBank/DDBJ databases">
        <title>Planctomycetes of the genus Singulisphaera possess chitinolytic capabilities.</title>
        <authorList>
            <person name="Ivanova A."/>
        </authorList>
    </citation>
    <scope>NUCLEOTIDE SEQUENCE</scope>
    <source>
        <strain evidence="3">Ch08T</strain>
    </source>
</reference>
<dbReference type="InterPro" id="IPR051781">
    <property type="entry name" value="Metallo-dep_Hydrolase"/>
</dbReference>
<dbReference type="SUPFAM" id="SSF51338">
    <property type="entry name" value="Composite domain of metallo-dependent hydrolases"/>
    <property type="match status" value="3"/>
</dbReference>
<dbReference type="EMBL" id="CP155447">
    <property type="protein sequence ID" value="XBH07438.1"/>
    <property type="molecule type" value="Genomic_DNA"/>
</dbReference>
<protein>
    <submittedName>
        <fullName evidence="3">Amidohydrolase family protein</fullName>
    </submittedName>
</protein>
<dbReference type="Pfam" id="PF01979">
    <property type="entry name" value="Amidohydro_1"/>
    <property type="match status" value="3"/>
</dbReference>
<dbReference type="InterPro" id="IPR032466">
    <property type="entry name" value="Metal_Hydrolase"/>
</dbReference>
<gene>
    <name evidence="3" type="ORF">V5E97_15780</name>
</gene>
<evidence type="ECO:0000313" key="3">
    <source>
        <dbReference type="EMBL" id="XBH07438.1"/>
    </source>
</evidence>
<evidence type="ECO:0000259" key="2">
    <source>
        <dbReference type="Pfam" id="PF01979"/>
    </source>
</evidence>
<sequence>MRDGRIEAVGPTDQVPIPPDAEIIDGTGLVVYPGFIDLFTTMGQSPNAVRSRTGAGRSVDYKQTALARTPEDNRNGLTPEFEVASTLSLSESQAAEHRKLGFTDLLSTPAGAIATGQSALVSTSGGPRREVIVRSPIALHINLRAPFEPVPAPSDDDDHAAPSVRVRTAGRYPSVLMGVVAHLRQAMLDAERQQTLKANPTAGSPRIVYDPALDALQAARTKTLPVWWEANTRDEIHRALDLAEEFGTTAVIVGGREAGKVVDRLKAGNVPVVLRLDFPDEPKLPTESEYRKRDLADRTEPYEVLVDRATRWKERVATAQVLAKAGVPFALGSDGLAKTEQFASQLRKLIAAGLSREAALDALTRSAARIAGLEPLLGTLEPGKLGHLVVLSAPFGDDEAKVRYVLVDGDKFEVEKSSASKKAEPDSKPTSPRAETTKGETPKPKAEEAKPKEVVKSDTTAKAAATNATPPPPKTIEDQPSQTPFLDVATEFDHNRKPRLETKGNVLIKDATILTVAREGTIAKGSILVQNGKIAAVGSDLAAPEGVTVIDATGLVAMPGIIDSHSHIAIQGGGNEWSLSLVPEVRIKDVITGDDPAIYRALAGGTTTARILHGSADTIGGQDAVIKLKYRLPGRDLILKDAPQGIKFALGENVTRNPGRFPNTRMGVEATIDRAFQEARAYQAQVKAFETAKAAGETVLPPRRDLRLEALAGVLDGSIKIHSHCYRSDEILMLLRVADRHGVRVQSLQHVLEGYKIAPEIAAHGAKASTFSDWWAYKVEAFDAIPYNAALMTEAGVSVSIKSDSEELIRHLNLEAAKMVKYGGMTEGQALAMITINPARELGLQDRFGSIEVGKDADISLFNAHPLDAFARCEMALIDGEVWFQRTERNGKFALRPGDHQAMPASGNGTRARVLDIPLNPKGVYALVGASIHPISGPDINNGTLVVSEGKITAVGDAGTMVPSSAQTIDLQGFDIWPGMVDAGTRLGVFEVNSLPETQDDADSAQFESELQTSSALHPDSEIIPVSRANGILTAYVQPSGGLISGQGCVIDLNGWVPREMVIADPVALHVSIPRHIPPEVVGPGSRREGPDPIKKRAELIESIVEEFHRALAYDKVISDAKAKGTAAPIPDPRLAALVPYAKGRKPVIFHAEHRNEILDSLKIAGTLKLKAIISGGADAWKVTDALKAAKVPVLIGGTLRIPGEPSDPYDALYANPARLHEAGVSFAIRSNPTGASQATASRNLPFEAAIAVAFGLPEAEALKAVTIAPAQILGISEQVGSLEAGKRANLVITAGHLLQPTTEVKAIFLDGKPIDPKSRHTRLYEKYRRRLAEVRAGTAILGIDTPKAPASPASSAATPHATNAPSGQE</sequence>
<name>A0AAU7CR06_9BACT</name>